<dbReference type="InterPro" id="IPR047817">
    <property type="entry name" value="ABC2_TM_bact-type"/>
</dbReference>
<dbReference type="GO" id="GO:0046677">
    <property type="term" value="P:response to antibiotic"/>
    <property type="evidence" value="ECO:0007669"/>
    <property type="project" value="UniProtKB-KW"/>
</dbReference>
<dbReference type="OrthoDB" id="3217868at2"/>
<feature type="transmembrane region" description="Helical" evidence="6">
    <location>
        <begin position="245"/>
        <end position="263"/>
    </location>
</feature>
<sequence length="266" mass="27526">MTTIAPSSRRGAAVPGRAWLTLTGTEARLFLREPGGVFFALIFPTLLLVGIGLVLPGMRDPMTDVPAAIAGLRPVDIYAPVALAVAIATPALTTLPVALATYREQGIFRRLGTTPMRPHAVLVSHVVINLGALVVAGLLALAAAAAVFGTPAPRQVAVAALAFLLGGAAMFGVGLIIASRVSKGANASGLGMLVYFPMLFLAGVWTPGPVMPDVVERVATYTPLGAASQALTEAWFGSGFPATELVVMAGWTLVTFPLAARLFRWS</sequence>
<comment type="caution">
    <text evidence="8">The sequence shown here is derived from an EMBL/GenBank/DDBJ whole genome shotgun (WGS) entry which is preliminary data.</text>
</comment>
<feature type="transmembrane region" description="Helical" evidence="6">
    <location>
        <begin position="37"/>
        <end position="57"/>
    </location>
</feature>
<comment type="similarity">
    <text evidence="6">Belongs to the ABC-2 integral membrane protein family.</text>
</comment>
<dbReference type="PANTHER" id="PTHR43027:SF2">
    <property type="entry name" value="TRANSPORT PERMEASE PROTEIN"/>
    <property type="match status" value="1"/>
</dbReference>
<dbReference type="AlphaFoldDB" id="A0A6N7EMX2"/>
<keyword evidence="6" id="KW-0813">Transport</keyword>
<evidence type="ECO:0000256" key="3">
    <source>
        <dbReference type="ARBA" id="ARBA00022989"/>
    </source>
</evidence>
<evidence type="ECO:0000313" key="9">
    <source>
        <dbReference type="Proteomes" id="UP000437709"/>
    </source>
</evidence>
<feature type="domain" description="ABC transmembrane type-2" evidence="7">
    <location>
        <begin position="35"/>
        <end position="266"/>
    </location>
</feature>
<feature type="transmembrane region" description="Helical" evidence="6">
    <location>
        <begin position="77"/>
        <end position="99"/>
    </location>
</feature>
<dbReference type="EMBL" id="WHPC01000068">
    <property type="protein sequence ID" value="MPV38217.1"/>
    <property type="molecule type" value="Genomic_DNA"/>
</dbReference>
<dbReference type="Proteomes" id="UP000437709">
    <property type="component" value="Unassembled WGS sequence"/>
</dbReference>
<keyword evidence="5" id="KW-0046">Antibiotic resistance</keyword>
<feature type="transmembrane region" description="Helical" evidence="6">
    <location>
        <begin position="190"/>
        <end position="208"/>
    </location>
</feature>
<keyword evidence="3 6" id="KW-1133">Transmembrane helix</keyword>
<proteinExistence type="inferred from homology"/>
<dbReference type="InterPro" id="IPR052902">
    <property type="entry name" value="ABC-2_transporter"/>
</dbReference>
<dbReference type="Pfam" id="PF01061">
    <property type="entry name" value="ABC2_membrane"/>
    <property type="match status" value="1"/>
</dbReference>
<evidence type="ECO:0000256" key="2">
    <source>
        <dbReference type="ARBA" id="ARBA00022692"/>
    </source>
</evidence>
<evidence type="ECO:0000256" key="4">
    <source>
        <dbReference type="ARBA" id="ARBA00023136"/>
    </source>
</evidence>
<evidence type="ECO:0000313" key="8">
    <source>
        <dbReference type="EMBL" id="MPV38217.1"/>
    </source>
</evidence>
<keyword evidence="6" id="KW-1003">Cell membrane</keyword>
<keyword evidence="2 6" id="KW-0812">Transmembrane</keyword>
<dbReference type="PROSITE" id="PS51012">
    <property type="entry name" value="ABC_TM2"/>
    <property type="match status" value="1"/>
</dbReference>
<reference evidence="8 9" key="1">
    <citation type="submission" date="2019-10" db="EMBL/GenBank/DDBJ databases">
        <title>Georgenia wutianyii sp. nov. and Georgenia yuyongxinii sp. nov. isolated from plateau pika (Ochotona curzoniae) in the Qinghai-Tibet plateau of China.</title>
        <authorList>
            <person name="Tian Z."/>
        </authorList>
    </citation>
    <scope>NUCLEOTIDE SEQUENCE [LARGE SCALE GENOMIC DNA]</scope>
    <source>
        <strain evidence="8 9">JCM 19765</strain>
    </source>
</reference>
<evidence type="ECO:0000256" key="5">
    <source>
        <dbReference type="ARBA" id="ARBA00023251"/>
    </source>
</evidence>
<evidence type="ECO:0000256" key="1">
    <source>
        <dbReference type="ARBA" id="ARBA00004141"/>
    </source>
</evidence>
<dbReference type="InterPro" id="IPR000412">
    <property type="entry name" value="ABC_2_transport"/>
</dbReference>
<dbReference type="PANTHER" id="PTHR43027">
    <property type="entry name" value="DOXORUBICIN RESISTANCE ABC TRANSPORTER PERMEASE PROTEIN DRRC-RELATED"/>
    <property type="match status" value="1"/>
</dbReference>
<accession>A0A6N7EMX2</accession>
<evidence type="ECO:0000256" key="6">
    <source>
        <dbReference type="RuleBase" id="RU361157"/>
    </source>
</evidence>
<name>A0A6N7EMX2_9MICO</name>
<dbReference type="PIRSF" id="PIRSF006648">
    <property type="entry name" value="DrrB"/>
    <property type="match status" value="1"/>
</dbReference>
<comment type="subcellular location">
    <subcellularLocation>
        <location evidence="6">Cell membrane</location>
        <topology evidence="6">Multi-pass membrane protein</topology>
    </subcellularLocation>
    <subcellularLocation>
        <location evidence="1">Membrane</location>
        <topology evidence="1">Multi-pass membrane protein</topology>
    </subcellularLocation>
</comment>
<evidence type="ECO:0000259" key="7">
    <source>
        <dbReference type="PROSITE" id="PS51012"/>
    </source>
</evidence>
<gene>
    <name evidence="8" type="ORF">GB881_14375</name>
</gene>
<feature type="transmembrane region" description="Helical" evidence="6">
    <location>
        <begin position="156"/>
        <end position="178"/>
    </location>
</feature>
<keyword evidence="9" id="KW-1185">Reference proteome</keyword>
<dbReference type="PRINTS" id="PR00164">
    <property type="entry name" value="ABC2TRNSPORT"/>
</dbReference>
<dbReference type="GO" id="GO:0043190">
    <property type="term" value="C:ATP-binding cassette (ABC) transporter complex"/>
    <property type="evidence" value="ECO:0007669"/>
    <property type="project" value="InterPro"/>
</dbReference>
<dbReference type="GO" id="GO:0140359">
    <property type="term" value="F:ABC-type transporter activity"/>
    <property type="evidence" value="ECO:0007669"/>
    <property type="project" value="InterPro"/>
</dbReference>
<feature type="transmembrane region" description="Helical" evidence="6">
    <location>
        <begin position="120"/>
        <end position="150"/>
    </location>
</feature>
<organism evidence="8 9">
    <name type="scientific">Georgenia subflava</name>
    <dbReference type="NCBI Taxonomy" id="1622177"/>
    <lineage>
        <taxon>Bacteria</taxon>
        <taxon>Bacillati</taxon>
        <taxon>Actinomycetota</taxon>
        <taxon>Actinomycetes</taxon>
        <taxon>Micrococcales</taxon>
        <taxon>Bogoriellaceae</taxon>
        <taxon>Georgenia</taxon>
    </lineage>
</organism>
<protein>
    <recommendedName>
        <fullName evidence="6">Transport permease protein</fullName>
    </recommendedName>
</protein>
<keyword evidence="4 6" id="KW-0472">Membrane</keyword>
<dbReference type="RefSeq" id="WP_152194988.1">
    <property type="nucleotide sequence ID" value="NZ_VUKD01000002.1"/>
</dbReference>
<dbReference type="InterPro" id="IPR013525">
    <property type="entry name" value="ABC2_TM"/>
</dbReference>